<evidence type="ECO:0000259" key="8">
    <source>
        <dbReference type="PROSITE" id="PS01033"/>
    </source>
</evidence>
<dbReference type="GO" id="GO:0046872">
    <property type="term" value="F:metal ion binding"/>
    <property type="evidence" value="ECO:0007669"/>
    <property type="project" value="UniProtKB-KW"/>
</dbReference>
<dbReference type="GO" id="GO:0005344">
    <property type="term" value="F:oxygen carrier activity"/>
    <property type="evidence" value="ECO:0007669"/>
    <property type="project" value="UniProtKB-KW"/>
</dbReference>
<feature type="chain" id="PRO_5037839391" evidence="7">
    <location>
        <begin position="19"/>
        <end position="330"/>
    </location>
</feature>
<sequence>MHSLLLLSIAFFVGTVSSNKTTELCMKSLEHVKVDTSDEARQDGIDFYKYMFENYPAWRKYFVNREEYTSKDVQDDPFFAKQGQRILLACHVLCATYDDRETFDAYSRELLDRHERDHVHLPPELWSDFWKCFEEYLGKKSTLDEPTKQAWREIGREFAKEINKHGRRAVRHHCMRSLQHIAIGRSETAKQNGIDLYKHMFENYPSMREAFKDRENYTAEDVQKDPFFVKQGQNILLACHLLCASYDDEETFHAYVHELMERHDRDGVHLPDQQWKEFWKLFEEFLEKKSHLCEHTKRAWAVIGKEFAHEAIQHSKEHLEHKAEHKQEQN</sequence>
<dbReference type="InterPro" id="IPR050532">
    <property type="entry name" value="Globin-like_OT"/>
</dbReference>
<evidence type="ECO:0000313" key="9">
    <source>
        <dbReference type="Proteomes" id="UP000887569"/>
    </source>
</evidence>
<evidence type="ECO:0000256" key="5">
    <source>
        <dbReference type="ARBA" id="ARBA00023004"/>
    </source>
</evidence>
<comment type="similarity">
    <text evidence="6">Belongs to the globin family.</text>
</comment>
<keyword evidence="5" id="KW-0408">Iron</keyword>
<keyword evidence="7" id="KW-0732">Signal</keyword>
<evidence type="ECO:0000313" key="10">
    <source>
        <dbReference type="WBParaSite" id="PgB15_g033_t01"/>
    </source>
</evidence>
<dbReference type="PROSITE" id="PS01033">
    <property type="entry name" value="GLOBIN"/>
    <property type="match status" value="2"/>
</dbReference>
<dbReference type="WBParaSite" id="PgB15_g033_t01">
    <property type="protein sequence ID" value="PgB15_g033_t01"/>
    <property type="gene ID" value="PgB15_g033"/>
</dbReference>
<dbReference type="CDD" id="cd01040">
    <property type="entry name" value="Mb-like"/>
    <property type="match status" value="2"/>
</dbReference>
<dbReference type="InterPro" id="IPR044399">
    <property type="entry name" value="Mb-like_M"/>
</dbReference>
<feature type="domain" description="Globin" evidence="8">
    <location>
        <begin position="25"/>
        <end position="167"/>
    </location>
</feature>
<reference evidence="10" key="1">
    <citation type="submission" date="2022-11" db="UniProtKB">
        <authorList>
            <consortium name="WormBaseParasite"/>
        </authorList>
    </citation>
    <scope>IDENTIFICATION</scope>
</reference>
<feature type="domain" description="Globin" evidence="8">
    <location>
        <begin position="174"/>
        <end position="316"/>
    </location>
</feature>
<evidence type="ECO:0000256" key="2">
    <source>
        <dbReference type="ARBA" id="ARBA00022617"/>
    </source>
</evidence>
<organism evidence="9 10">
    <name type="scientific">Parascaris univalens</name>
    <name type="common">Nematode worm</name>
    <dbReference type="NCBI Taxonomy" id="6257"/>
    <lineage>
        <taxon>Eukaryota</taxon>
        <taxon>Metazoa</taxon>
        <taxon>Ecdysozoa</taxon>
        <taxon>Nematoda</taxon>
        <taxon>Chromadorea</taxon>
        <taxon>Rhabditida</taxon>
        <taxon>Spirurina</taxon>
        <taxon>Ascaridomorpha</taxon>
        <taxon>Ascaridoidea</taxon>
        <taxon>Ascarididae</taxon>
        <taxon>Parascaris</taxon>
    </lineage>
</organism>
<evidence type="ECO:0000256" key="7">
    <source>
        <dbReference type="SAM" id="SignalP"/>
    </source>
</evidence>
<evidence type="ECO:0000256" key="6">
    <source>
        <dbReference type="RuleBase" id="RU000356"/>
    </source>
</evidence>
<accession>A0A914ZRN7</accession>
<keyword evidence="1 6" id="KW-0813">Transport</keyword>
<dbReference type="SUPFAM" id="SSF46458">
    <property type="entry name" value="Globin-like"/>
    <property type="match status" value="2"/>
</dbReference>
<evidence type="ECO:0000256" key="4">
    <source>
        <dbReference type="ARBA" id="ARBA00022723"/>
    </source>
</evidence>
<feature type="signal peptide" evidence="7">
    <location>
        <begin position="1"/>
        <end position="18"/>
    </location>
</feature>
<dbReference type="Proteomes" id="UP000887569">
    <property type="component" value="Unplaced"/>
</dbReference>
<dbReference type="PANTHER" id="PTHR46458">
    <property type="entry name" value="BLR2807 PROTEIN"/>
    <property type="match status" value="1"/>
</dbReference>
<keyword evidence="2 6" id="KW-0349">Heme</keyword>
<proteinExistence type="inferred from homology"/>
<dbReference type="InterPro" id="IPR012292">
    <property type="entry name" value="Globin/Proto"/>
</dbReference>
<name>A0A914ZRN7_PARUN</name>
<keyword evidence="9" id="KW-1185">Reference proteome</keyword>
<evidence type="ECO:0000256" key="1">
    <source>
        <dbReference type="ARBA" id="ARBA00022448"/>
    </source>
</evidence>
<dbReference type="Pfam" id="PF00042">
    <property type="entry name" value="Globin"/>
    <property type="match status" value="2"/>
</dbReference>
<dbReference type="GO" id="GO:0019825">
    <property type="term" value="F:oxygen binding"/>
    <property type="evidence" value="ECO:0007669"/>
    <property type="project" value="InterPro"/>
</dbReference>
<dbReference type="InterPro" id="IPR000971">
    <property type="entry name" value="Globin"/>
</dbReference>
<keyword evidence="3 6" id="KW-0561">Oxygen transport</keyword>
<evidence type="ECO:0000256" key="3">
    <source>
        <dbReference type="ARBA" id="ARBA00022621"/>
    </source>
</evidence>
<dbReference type="GO" id="GO:0020037">
    <property type="term" value="F:heme binding"/>
    <property type="evidence" value="ECO:0007669"/>
    <property type="project" value="InterPro"/>
</dbReference>
<dbReference type="PANTHER" id="PTHR46458:SF1">
    <property type="entry name" value="GEO09476P1"/>
    <property type="match status" value="1"/>
</dbReference>
<dbReference type="AlphaFoldDB" id="A0A914ZRN7"/>
<dbReference type="Gene3D" id="1.10.490.10">
    <property type="entry name" value="Globins"/>
    <property type="match status" value="2"/>
</dbReference>
<keyword evidence="4" id="KW-0479">Metal-binding</keyword>
<dbReference type="InterPro" id="IPR009050">
    <property type="entry name" value="Globin-like_sf"/>
</dbReference>
<protein>
    <submittedName>
        <fullName evidence="10">Globin family profile domain-containing protein</fullName>
    </submittedName>
</protein>